<dbReference type="EMBL" id="JACXAH010000013">
    <property type="protein sequence ID" value="MBD1372710.1"/>
    <property type="molecule type" value="Genomic_DNA"/>
</dbReference>
<protein>
    <submittedName>
        <fullName evidence="2">Uncharacterized protein</fullName>
    </submittedName>
</protein>
<comment type="caution">
    <text evidence="2">The sequence shown here is derived from an EMBL/GenBank/DDBJ whole genome shotgun (WGS) entry which is preliminary data.</text>
</comment>
<accession>A0A926NC75</accession>
<dbReference type="AlphaFoldDB" id="A0A926NC75"/>
<organism evidence="2 3">
    <name type="scientific">Polycladospora coralii</name>
    <dbReference type="NCBI Taxonomy" id="2771432"/>
    <lineage>
        <taxon>Bacteria</taxon>
        <taxon>Bacillati</taxon>
        <taxon>Bacillota</taxon>
        <taxon>Bacilli</taxon>
        <taxon>Bacillales</taxon>
        <taxon>Thermoactinomycetaceae</taxon>
        <taxon>Polycladospora</taxon>
    </lineage>
</organism>
<keyword evidence="1" id="KW-0732">Signal</keyword>
<dbReference type="RefSeq" id="WP_191142104.1">
    <property type="nucleotide sequence ID" value="NZ_JACXAH010000013.1"/>
</dbReference>
<name>A0A926NC75_9BACL</name>
<feature type="signal peptide" evidence="1">
    <location>
        <begin position="1"/>
        <end position="34"/>
    </location>
</feature>
<dbReference type="Proteomes" id="UP000661691">
    <property type="component" value="Unassembled WGS sequence"/>
</dbReference>
<evidence type="ECO:0000313" key="3">
    <source>
        <dbReference type="Proteomes" id="UP000661691"/>
    </source>
</evidence>
<sequence length="429" mass="47364">MKHILGKIMHHTKLFIITCIMLSTVMMVPNSVSAAYYNTYTTVSSLGNAHGSYAAQGFGVGSTYTYSVKVNGDDTAGVIYRTKMSDGTTTLMKNGTRIVNRYYADFLGHGNDMALSKINGEYYMFIVTMKKGSLSLVKLKYVGTTYYKVGNYTIKYNGADKAMSGVKIMSKDANNIHFLFKTKTKFYKGKLPLTANSGTINVDHAFNLNVKDARVNGSTISNIDSYATQGIGLHKDTLYFPMTYKNVSIVLVYRNISRASGTIMADDDLSFRITSKKYADLFEIEGVGIANGDKLWFNTNRRKQAGDTASDSVGYFNGFSLSSGGSAAPNGEWDPVGAPVEFKMQSPVRHSTGGDVGFKLLSGPEGYYTVWEDDPDNADDLVKKIYLKKGVTYNVKDINRFVDGTNKTAEFYLTKDHNTSTYAKVQVYD</sequence>
<proteinExistence type="predicted"/>
<reference evidence="2" key="1">
    <citation type="submission" date="2020-09" db="EMBL/GenBank/DDBJ databases">
        <title>A novel bacterium of genus Hazenella, isolated from South China Sea.</title>
        <authorList>
            <person name="Huang H."/>
            <person name="Mo K."/>
            <person name="Hu Y."/>
        </authorList>
    </citation>
    <scope>NUCLEOTIDE SEQUENCE</scope>
    <source>
        <strain evidence="2">IB182357</strain>
    </source>
</reference>
<evidence type="ECO:0000313" key="2">
    <source>
        <dbReference type="EMBL" id="MBD1372710.1"/>
    </source>
</evidence>
<feature type="chain" id="PRO_5037288570" evidence="1">
    <location>
        <begin position="35"/>
        <end position="429"/>
    </location>
</feature>
<evidence type="ECO:0000256" key="1">
    <source>
        <dbReference type="SAM" id="SignalP"/>
    </source>
</evidence>
<gene>
    <name evidence="2" type="ORF">IC620_10115</name>
</gene>
<keyword evidence="3" id="KW-1185">Reference proteome</keyword>